<evidence type="ECO:0000259" key="2">
    <source>
        <dbReference type="Pfam" id="PF13635"/>
    </source>
</evidence>
<dbReference type="EMBL" id="BSST01000001">
    <property type="protein sequence ID" value="GLX78729.1"/>
    <property type="molecule type" value="Genomic_DNA"/>
</dbReference>
<feature type="domain" description="AAA" evidence="1">
    <location>
        <begin position="19"/>
        <end position="149"/>
    </location>
</feature>
<sequence>MVERLLLQKLIAWKDKKTRKPILLDGARQTGKSFLLEKLFGAQFEQVIRLDFLEQPALANLFNDSLKPQEILDNIELELNVSIQRDKALIIFDEIGECQAAINSLKFFSEQCPEMYVCASGSNIGLLGSFPVGKVELLELYPLTFEEFLFASNKAPLIKSFQQNKMTTVVHDKLFGVLLDYYYVGGMPEAVKAWFETEESTGILERTQIVNQIHKALIAGYERDFGKYSDKVSAQHIQAIFHNIPIQLSQNIDDSVKRFKFKDVIQKKTRYQELAGPINWLDKCKLLSKCQPIDTQPSSPLPALAKENIFKLFLFDIGLLGNMLGLSYKEHRDQGFNYKGYIAENFVQNELIAKYGSPTYSWEYARSEIEFLFKHESGSIFPIEVKSGKRTRAKSLDVYVQRYQPEKTIKLIGSQGSVDNPDALVLPLYYVSKIEQFINAHN</sequence>
<accession>A0ABQ6GU93</accession>
<dbReference type="Pfam" id="PF13635">
    <property type="entry name" value="DUF4143"/>
    <property type="match status" value="1"/>
</dbReference>
<comment type="caution">
    <text evidence="3">The sequence shown here is derived from an EMBL/GenBank/DDBJ whole genome shotgun (WGS) entry which is preliminary data.</text>
</comment>
<gene>
    <name evidence="3" type="ORF">tinsulaeT_20690</name>
</gene>
<dbReference type="Pfam" id="PF13173">
    <property type="entry name" value="AAA_14"/>
    <property type="match status" value="1"/>
</dbReference>
<protein>
    <submittedName>
        <fullName evidence="3">ATPase</fullName>
    </submittedName>
</protein>
<evidence type="ECO:0000313" key="4">
    <source>
        <dbReference type="Proteomes" id="UP001157186"/>
    </source>
</evidence>
<evidence type="ECO:0000313" key="3">
    <source>
        <dbReference type="EMBL" id="GLX78729.1"/>
    </source>
</evidence>
<dbReference type="PANTHER" id="PTHR33295:SF7">
    <property type="entry name" value="ATPASE"/>
    <property type="match status" value="1"/>
</dbReference>
<feature type="domain" description="DUF4143" evidence="2">
    <location>
        <begin position="222"/>
        <end position="388"/>
    </location>
</feature>
<dbReference type="InterPro" id="IPR025420">
    <property type="entry name" value="DUF4143"/>
</dbReference>
<dbReference type="InterPro" id="IPR027417">
    <property type="entry name" value="P-loop_NTPase"/>
</dbReference>
<name>A0ABQ6GU93_9GAMM</name>
<dbReference type="Proteomes" id="UP001157186">
    <property type="component" value="Unassembled WGS sequence"/>
</dbReference>
<keyword evidence="4" id="KW-1185">Reference proteome</keyword>
<dbReference type="SUPFAM" id="SSF52540">
    <property type="entry name" value="P-loop containing nucleoside triphosphate hydrolases"/>
    <property type="match status" value="1"/>
</dbReference>
<reference evidence="3 4" key="1">
    <citation type="submission" date="2023-03" db="EMBL/GenBank/DDBJ databases">
        <title>Draft genome sequence of Thalassotalea insulae KCTC 62186T.</title>
        <authorList>
            <person name="Sawabe T."/>
        </authorList>
    </citation>
    <scope>NUCLEOTIDE SEQUENCE [LARGE SCALE GENOMIC DNA]</scope>
    <source>
        <strain evidence="3 4">KCTC 62186</strain>
    </source>
</reference>
<dbReference type="InterPro" id="IPR041682">
    <property type="entry name" value="AAA_14"/>
</dbReference>
<evidence type="ECO:0000259" key="1">
    <source>
        <dbReference type="Pfam" id="PF13173"/>
    </source>
</evidence>
<dbReference type="PANTHER" id="PTHR33295">
    <property type="entry name" value="ATPASE"/>
    <property type="match status" value="1"/>
</dbReference>
<organism evidence="3 4">
    <name type="scientific">Thalassotalea insulae</name>
    <dbReference type="NCBI Taxonomy" id="2056778"/>
    <lineage>
        <taxon>Bacteria</taxon>
        <taxon>Pseudomonadati</taxon>
        <taxon>Pseudomonadota</taxon>
        <taxon>Gammaproteobacteria</taxon>
        <taxon>Alteromonadales</taxon>
        <taxon>Colwelliaceae</taxon>
        <taxon>Thalassotalea</taxon>
    </lineage>
</organism>
<proteinExistence type="predicted"/>